<feature type="compositionally biased region" description="Gly residues" evidence="7">
    <location>
        <begin position="944"/>
        <end position="956"/>
    </location>
</feature>
<feature type="compositionally biased region" description="Polar residues" evidence="7">
    <location>
        <begin position="556"/>
        <end position="570"/>
    </location>
</feature>
<feature type="region of interest" description="Disordered" evidence="7">
    <location>
        <begin position="451"/>
        <end position="528"/>
    </location>
</feature>
<dbReference type="GO" id="GO:0005829">
    <property type="term" value="C:cytosol"/>
    <property type="evidence" value="ECO:0007669"/>
    <property type="project" value="TreeGrafter"/>
</dbReference>
<keyword evidence="5" id="KW-0344">Guanine-nucleotide releasing factor</keyword>
<organism evidence="10 11">
    <name type="scientific">Elysia crispata</name>
    <name type="common">lettuce slug</name>
    <dbReference type="NCBI Taxonomy" id="231223"/>
    <lineage>
        <taxon>Eukaryota</taxon>
        <taxon>Metazoa</taxon>
        <taxon>Spiralia</taxon>
        <taxon>Lophotrochozoa</taxon>
        <taxon>Mollusca</taxon>
        <taxon>Gastropoda</taxon>
        <taxon>Heterobranchia</taxon>
        <taxon>Euthyneura</taxon>
        <taxon>Panpulmonata</taxon>
        <taxon>Sacoglossa</taxon>
        <taxon>Placobranchoidea</taxon>
        <taxon>Plakobranchidae</taxon>
        <taxon>Elysia</taxon>
    </lineage>
</organism>
<dbReference type="Gene3D" id="1.20.1050.80">
    <property type="entry name" value="VPS9 domain"/>
    <property type="match status" value="1"/>
</dbReference>
<dbReference type="InterPro" id="IPR008936">
    <property type="entry name" value="Rho_GTPase_activation_prot"/>
</dbReference>
<evidence type="ECO:0000256" key="1">
    <source>
        <dbReference type="ARBA" id="ARBA00004170"/>
    </source>
</evidence>
<feature type="region of interest" description="Disordered" evidence="7">
    <location>
        <begin position="1246"/>
        <end position="1275"/>
    </location>
</feature>
<dbReference type="Pfam" id="PF02204">
    <property type="entry name" value="VPS9"/>
    <property type="match status" value="1"/>
</dbReference>
<feature type="compositionally biased region" description="Polar residues" evidence="7">
    <location>
        <begin position="1056"/>
        <end position="1089"/>
    </location>
</feature>
<feature type="domain" description="Ras-GAP" evidence="8">
    <location>
        <begin position="150"/>
        <end position="359"/>
    </location>
</feature>
<feature type="compositionally biased region" description="Low complexity" evidence="7">
    <location>
        <begin position="1392"/>
        <end position="1405"/>
    </location>
</feature>
<feature type="compositionally biased region" description="Low complexity" evidence="7">
    <location>
        <begin position="1159"/>
        <end position="1172"/>
    </location>
</feature>
<feature type="region of interest" description="Disordered" evidence="7">
    <location>
        <begin position="1383"/>
        <end position="1411"/>
    </location>
</feature>
<evidence type="ECO:0000256" key="2">
    <source>
        <dbReference type="ARBA" id="ARBA00008489"/>
    </source>
</evidence>
<comment type="subcellular location">
    <subcellularLocation>
        <location evidence="1">Membrane</location>
        <topology evidence="1">Peripheral membrane protein</topology>
    </subcellularLocation>
</comment>
<feature type="region of interest" description="Disordered" evidence="7">
    <location>
        <begin position="1429"/>
        <end position="1570"/>
    </location>
</feature>
<evidence type="ECO:0000256" key="4">
    <source>
        <dbReference type="ARBA" id="ARBA00022583"/>
    </source>
</evidence>
<dbReference type="PANTHER" id="PTHR23101">
    <property type="entry name" value="RAB GDP/GTP EXCHANGE FACTOR"/>
    <property type="match status" value="1"/>
</dbReference>
<dbReference type="EMBL" id="JAWDGP010007967">
    <property type="protein sequence ID" value="KAK3698809.1"/>
    <property type="molecule type" value="Genomic_DNA"/>
</dbReference>
<feature type="compositionally biased region" description="Low complexity" evidence="7">
    <location>
        <begin position="1027"/>
        <end position="1045"/>
    </location>
</feature>
<feature type="compositionally biased region" description="Basic and acidic residues" evidence="7">
    <location>
        <begin position="1249"/>
        <end position="1274"/>
    </location>
</feature>
<feature type="compositionally biased region" description="Basic residues" evidence="7">
    <location>
        <begin position="933"/>
        <end position="942"/>
    </location>
</feature>
<dbReference type="Pfam" id="PF00616">
    <property type="entry name" value="RasGAP"/>
    <property type="match status" value="1"/>
</dbReference>
<keyword evidence="11" id="KW-1185">Reference proteome</keyword>
<feature type="region of interest" description="Disordered" evidence="7">
    <location>
        <begin position="594"/>
        <end position="688"/>
    </location>
</feature>
<keyword evidence="4" id="KW-0254">Endocytosis</keyword>
<dbReference type="PROSITE" id="PS51205">
    <property type="entry name" value="VPS9"/>
    <property type="match status" value="1"/>
</dbReference>
<dbReference type="GO" id="GO:0005096">
    <property type="term" value="F:GTPase activator activity"/>
    <property type="evidence" value="ECO:0007669"/>
    <property type="project" value="UniProtKB-KW"/>
</dbReference>
<feature type="compositionally biased region" description="Acidic residues" evidence="7">
    <location>
        <begin position="624"/>
        <end position="639"/>
    </location>
</feature>
<feature type="compositionally biased region" description="Basic residues" evidence="7">
    <location>
        <begin position="1455"/>
        <end position="1464"/>
    </location>
</feature>
<feature type="compositionally biased region" description="Basic and acidic residues" evidence="7">
    <location>
        <begin position="805"/>
        <end position="820"/>
    </location>
</feature>
<dbReference type="Gene3D" id="1.10.246.120">
    <property type="match status" value="1"/>
</dbReference>
<dbReference type="Gene3D" id="1.10.506.10">
    <property type="entry name" value="GTPase Activation - p120gap, domain 1"/>
    <property type="match status" value="1"/>
</dbReference>
<feature type="domain" description="VPS9" evidence="9">
    <location>
        <begin position="1813"/>
        <end position="1953"/>
    </location>
</feature>
<evidence type="ECO:0000259" key="8">
    <source>
        <dbReference type="PROSITE" id="PS50018"/>
    </source>
</evidence>
<evidence type="ECO:0000256" key="7">
    <source>
        <dbReference type="SAM" id="MobiDB-lite"/>
    </source>
</evidence>
<dbReference type="SMART" id="SM00167">
    <property type="entry name" value="VPS9"/>
    <property type="match status" value="1"/>
</dbReference>
<dbReference type="SUPFAM" id="SSF109993">
    <property type="entry name" value="VPS9 domain"/>
    <property type="match status" value="1"/>
</dbReference>
<dbReference type="GO" id="GO:0051049">
    <property type="term" value="P:regulation of transport"/>
    <property type="evidence" value="ECO:0007669"/>
    <property type="project" value="UniProtKB-ARBA"/>
</dbReference>
<dbReference type="Proteomes" id="UP001283361">
    <property type="component" value="Unassembled WGS sequence"/>
</dbReference>
<dbReference type="Pfam" id="PF18151">
    <property type="entry name" value="DUF5601"/>
    <property type="match status" value="1"/>
</dbReference>
<dbReference type="InterPro" id="IPR001936">
    <property type="entry name" value="RasGAP_dom"/>
</dbReference>
<feature type="compositionally biased region" description="Low complexity" evidence="7">
    <location>
        <begin position="1506"/>
        <end position="1565"/>
    </location>
</feature>
<proteinExistence type="inferred from homology"/>
<evidence type="ECO:0000313" key="10">
    <source>
        <dbReference type="EMBL" id="KAK3698809.1"/>
    </source>
</evidence>
<dbReference type="CDD" id="cd05129">
    <property type="entry name" value="RasGAP_RAP6"/>
    <property type="match status" value="1"/>
</dbReference>
<dbReference type="GO" id="GO:0031267">
    <property type="term" value="F:small GTPase binding"/>
    <property type="evidence" value="ECO:0007669"/>
    <property type="project" value="TreeGrafter"/>
</dbReference>
<feature type="compositionally biased region" description="Polar residues" evidence="7">
    <location>
        <begin position="641"/>
        <end position="670"/>
    </location>
</feature>
<dbReference type="GO" id="GO:0016020">
    <property type="term" value="C:membrane"/>
    <property type="evidence" value="ECO:0007669"/>
    <property type="project" value="UniProtKB-SubCell"/>
</dbReference>
<accession>A0AAE0XN95</accession>
<evidence type="ECO:0000256" key="6">
    <source>
        <dbReference type="ARBA" id="ARBA00023136"/>
    </source>
</evidence>
<feature type="region of interest" description="Disordered" evidence="7">
    <location>
        <begin position="763"/>
        <end position="783"/>
    </location>
</feature>
<name>A0AAE0XN95_9GAST</name>
<evidence type="ECO:0000256" key="3">
    <source>
        <dbReference type="ARBA" id="ARBA00022468"/>
    </source>
</evidence>
<comment type="caution">
    <text evidence="10">The sequence shown here is derived from an EMBL/GenBank/DDBJ whole genome shotgun (WGS) entry which is preliminary data.</text>
</comment>
<evidence type="ECO:0000259" key="9">
    <source>
        <dbReference type="PROSITE" id="PS51205"/>
    </source>
</evidence>
<protein>
    <recommendedName>
        <fullName evidence="12">GTPase-activating protein and VPS9 domain-containing protein 1</fullName>
    </recommendedName>
</protein>
<dbReference type="InterPro" id="IPR037191">
    <property type="entry name" value="VPS9_dom_sf"/>
</dbReference>
<evidence type="ECO:0000313" key="11">
    <source>
        <dbReference type="Proteomes" id="UP001283361"/>
    </source>
</evidence>
<feature type="compositionally biased region" description="Polar residues" evidence="7">
    <location>
        <begin position="457"/>
        <end position="471"/>
    </location>
</feature>
<feature type="compositionally biased region" description="Basic residues" evidence="7">
    <location>
        <begin position="491"/>
        <end position="501"/>
    </location>
</feature>
<feature type="compositionally biased region" description="Gly residues" evidence="7">
    <location>
        <begin position="1438"/>
        <end position="1447"/>
    </location>
</feature>
<feature type="region of interest" description="Disordered" evidence="7">
    <location>
        <begin position="1110"/>
        <end position="1178"/>
    </location>
</feature>
<dbReference type="GO" id="GO:0005085">
    <property type="term" value="F:guanyl-nucleotide exchange factor activity"/>
    <property type="evidence" value="ECO:0007669"/>
    <property type="project" value="UniProtKB-KW"/>
</dbReference>
<keyword evidence="3" id="KW-0343">GTPase activation</keyword>
<feature type="compositionally biased region" description="Gly residues" evidence="7">
    <location>
        <begin position="855"/>
        <end position="864"/>
    </location>
</feature>
<feature type="region of interest" description="Disordered" evidence="7">
    <location>
        <begin position="805"/>
        <end position="1094"/>
    </location>
</feature>
<comment type="similarity">
    <text evidence="2">Belongs to the GAPVD1 family.</text>
</comment>
<dbReference type="GO" id="GO:0006897">
    <property type="term" value="P:endocytosis"/>
    <property type="evidence" value="ECO:0007669"/>
    <property type="project" value="UniProtKB-KW"/>
</dbReference>
<dbReference type="SUPFAM" id="SSF48350">
    <property type="entry name" value="GTPase activation domain, GAP"/>
    <property type="match status" value="1"/>
</dbReference>
<dbReference type="InterPro" id="IPR041545">
    <property type="entry name" value="DUF5601"/>
</dbReference>
<feature type="compositionally biased region" description="Polar residues" evidence="7">
    <location>
        <begin position="603"/>
        <end position="621"/>
    </location>
</feature>
<gene>
    <name evidence="10" type="ORF">RRG08_060717</name>
</gene>
<dbReference type="InterPro" id="IPR045046">
    <property type="entry name" value="Vps9-like"/>
</dbReference>
<dbReference type="PROSITE" id="PS50018">
    <property type="entry name" value="RAS_GTPASE_ACTIV_2"/>
    <property type="match status" value="1"/>
</dbReference>
<sequence>MSLTSDILELSQQLQQEHLFVSMERESLQRLYHNVTVMSEQLFHTAWVASQQKLNLQQFMSQGINASTTSEVYSDNNQLESTNFVDSYKVFSYHDSKYGELMRFLYERPTLLAMLIIEGEERQAGSGDGVVAHIIGLTVTSVYGSCLFHEDEQAVLRLLKTLLDRQVANSDNPRRLVRRQSTAFSRVYKHLCESLFSARLFLTAALYDPIMRLLMEDEWFFDIDPDKAFVRFAPAEKLRRFGEPGTEEHKQKQAQYRAFIVDKLVFLAMRFINSIKANIQCFPASLGWLVSQVYRVLTERGQVSMQEVRASCADLVFALFICPAICDPEPHGITSDVPISHIARHNLMQMAQIIQVLAMSQWEEIDPKVRDIYGKFEKGCMSSVLDLFLEGPWDDITEHVVAAKTSQAAGTSRSAVLLTAENVKEMINFIRTASSGVEEKTRRQLDQLVSALPSDLPPSTDSELSSFTGSGVYSPVSPEAPGTPTSERKLFKTKGARKKRSTTVMTPLSDLQVAEGGEGGGDSKASRPVSDVLVLSMYPPGDCPGMLPEKKVLSSMPESQIQKSPASNTHVNHSVTIATPQVAPNPEIQEKRTRFSLSHDQESIGNASDYQEVNSEAASSHSVEDDEVDDPELETEDNFSDMMSANVSGRGSPSISGRDTPLSQAGSVEDNNPPAAQLPVPVPETVRKQNRVDVTDRFGKFEIKAELERDECKSTVSDTWSTDVLASDSEPPELNQVDRLEEVTEEIGRPGLLVGAEPLSEISETASDAWSTDVLASDTDEKHSELLKDLEQDLLGGGLDREYADHSLVNEEAGEEHQIDMDSMGATGVGPSNQSEGADTFSDVFSEDGDKTSGAIGGSTGGSSGTPKKSSSIVHHFPSGPNLQLPPAALRQPVKHSEPRAEGGSTWPSGASPLSAGSHPPPSTSAVFGGARSKVRDKRTRRGSSGGGGGGGGDEGGMISEFDPLSSQSSGRRSSRDKVVGRRGNNMQNTQNWVDHPGKPDSRLTSSDGRHGVSSPLPLISSTEVAGPGSDLPLGPPSSGRSGRTGSRDSGIDIWVSTNGQMSGNSPTGRASLDSSLIGSSPRLHSQQVAGGRASLDSNLQRLHQNLSNRGTGVTIASPDSGLHLGSSSNRSSRPLEIVSPLFNFTSSPDNKGPPQQPSRSTSLGNNSGSNGIPTGDLLNLSINTDAVRENSPLMLMDSHFDGQGGTTEPLLQGNSMEKHQEKTAPPQIQVTNIFKTITRISSEEDGDTLLRTDTEKANKSGSDRESLEGDVARPFEQQALNLNERRLSSAITSGDSFCLGTDTDLTDHGEIPPGTLKDPSTSFKDAVSIIEEEPHYTQTSDSVHSNSEPFFSVNSDAVSVPALNLDGKDDTAVAPGKSLLNIKSHHREDSSGSNQSGSSLKLSGENQDYKEQAADSILHSDEKDFHNEGERMKKGHGGGGGGGSGGFLRSMKDRLHKGIKKKTPKTEKDSEMSDSPSASPKLPRAPLANAETTDDILAKYRTPKKPATNKGNNNPATNSSNNNNNSSAPNNNTNVASTNASTPSKSSSTSESGGAGASSNASSRSGRKGSIGDACTEDAFFDPANLESCRAFLDAKRKLRLVLSMGDVNFGLSQVHSSSPREGGVSPRENPLINLLNTQLAEAINLQNKSQVAQLYEVIRCIKMFDSDGCKRLLRSMREDYRGRSAYISYLVRCRQGLLATKSQLQRLINRITRDKEICSKHLINLCARIFLEKREKRMWRFMAEFQKLTMADEKIDLLEQFLQLLYQDMGADPLWKAATELQIEDGQQAIERFLMSRIYTQAMFPNGDGDIMRDQVLQEHLRKLSKVISPTHKDLRIPRMYHLECPWPAAQKEIYMINAYRTPKDKIQCVLRCSQTIMNLLSLASEKSVPAADDFMPVLIFVLIKANPFGLLSTVQYVNSFYGNRLQGEEQYWWLQLTSAIEFIKTMDYST</sequence>
<keyword evidence="6" id="KW-0472">Membrane</keyword>
<evidence type="ECO:0008006" key="12">
    <source>
        <dbReference type="Google" id="ProtNLM"/>
    </source>
</evidence>
<feature type="region of interest" description="Disordered" evidence="7">
    <location>
        <begin position="545"/>
        <end position="570"/>
    </location>
</feature>
<evidence type="ECO:0000256" key="5">
    <source>
        <dbReference type="ARBA" id="ARBA00022658"/>
    </source>
</evidence>
<dbReference type="GO" id="GO:0030139">
    <property type="term" value="C:endocytic vesicle"/>
    <property type="evidence" value="ECO:0007669"/>
    <property type="project" value="TreeGrafter"/>
</dbReference>
<dbReference type="FunFam" id="1.20.1050.80:FF:000001">
    <property type="entry name" value="GTPase-activating protein and VPS9 domain-containing protein 1 isoform X1"/>
    <property type="match status" value="1"/>
</dbReference>
<dbReference type="InterPro" id="IPR003123">
    <property type="entry name" value="VPS9"/>
</dbReference>
<reference evidence="10" key="1">
    <citation type="journal article" date="2023" name="G3 (Bethesda)">
        <title>A reference genome for the long-term kleptoplast-retaining sea slug Elysia crispata morphotype clarki.</title>
        <authorList>
            <person name="Eastman K.E."/>
            <person name="Pendleton A.L."/>
            <person name="Shaikh M.A."/>
            <person name="Suttiyut T."/>
            <person name="Ogas R."/>
            <person name="Tomko P."/>
            <person name="Gavelis G."/>
            <person name="Widhalm J.R."/>
            <person name="Wisecaver J.H."/>
        </authorList>
    </citation>
    <scope>NUCLEOTIDE SEQUENCE</scope>
    <source>
        <strain evidence="10">ECLA1</strain>
    </source>
</reference>
<dbReference type="PANTHER" id="PTHR23101:SF25">
    <property type="entry name" value="GTPASE-ACTIVATING PROTEIN AND VPS9 DOMAIN-CONTAINING PROTEIN 1"/>
    <property type="match status" value="1"/>
</dbReference>